<dbReference type="Pfam" id="PF13581">
    <property type="entry name" value="HATPase_c_2"/>
    <property type="match status" value="1"/>
</dbReference>
<dbReference type="Proteomes" id="UP001432222">
    <property type="component" value="Chromosome"/>
</dbReference>
<gene>
    <name evidence="4" type="ORF">OHA16_20780</name>
</gene>
<protein>
    <submittedName>
        <fullName evidence="4">ATP-binding protein</fullName>
    </submittedName>
</protein>
<feature type="domain" description="Histidine kinase/HSP90-like ATPase" evidence="3">
    <location>
        <begin position="11"/>
        <end position="98"/>
    </location>
</feature>
<dbReference type="SUPFAM" id="SSF55874">
    <property type="entry name" value="ATPase domain of HSP90 chaperone/DNA topoisomerase II/histidine kinase"/>
    <property type="match status" value="1"/>
</dbReference>
<accession>A0ABZ1U3P6</accession>
<dbReference type="Gene3D" id="3.30.565.10">
    <property type="entry name" value="Histidine kinase-like ATPase, C-terminal domain"/>
    <property type="match status" value="1"/>
</dbReference>
<evidence type="ECO:0000259" key="3">
    <source>
        <dbReference type="Pfam" id="PF13581"/>
    </source>
</evidence>
<evidence type="ECO:0000256" key="2">
    <source>
        <dbReference type="SAM" id="MobiDB-lite"/>
    </source>
</evidence>
<keyword evidence="1" id="KW-0418">Kinase</keyword>
<evidence type="ECO:0000256" key="1">
    <source>
        <dbReference type="ARBA" id="ARBA00022527"/>
    </source>
</evidence>
<proteinExistence type="predicted"/>
<dbReference type="InterPro" id="IPR003594">
    <property type="entry name" value="HATPase_dom"/>
</dbReference>
<keyword evidence="5" id="KW-1185">Reference proteome</keyword>
<keyword evidence="1" id="KW-0808">Transferase</keyword>
<dbReference type="CDD" id="cd16936">
    <property type="entry name" value="HATPase_RsbW-like"/>
    <property type="match status" value="1"/>
</dbReference>
<feature type="compositionally biased region" description="Basic residues" evidence="2">
    <location>
        <begin position="114"/>
        <end position="123"/>
    </location>
</feature>
<dbReference type="InterPro" id="IPR050267">
    <property type="entry name" value="Anti-sigma-factor_SerPK"/>
</dbReference>
<keyword evidence="4" id="KW-0547">Nucleotide-binding</keyword>
<reference evidence="4" key="1">
    <citation type="submission" date="2022-10" db="EMBL/GenBank/DDBJ databases">
        <title>The complete genomes of actinobacterial strains from the NBC collection.</title>
        <authorList>
            <person name="Joergensen T.S."/>
            <person name="Alvarez Arevalo M."/>
            <person name="Sterndorff E.B."/>
            <person name="Faurdal D."/>
            <person name="Vuksanovic O."/>
            <person name="Mourched A.-S."/>
            <person name="Charusanti P."/>
            <person name="Shaw S."/>
            <person name="Blin K."/>
            <person name="Weber T."/>
        </authorList>
    </citation>
    <scope>NUCLEOTIDE SEQUENCE</scope>
    <source>
        <strain evidence="4">NBC_00222</strain>
    </source>
</reference>
<evidence type="ECO:0000313" key="5">
    <source>
        <dbReference type="Proteomes" id="UP001432222"/>
    </source>
</evidence>
<dbReference type="PANTHER" id="PTHR35526:SF3">
    <property type="entry name" value="ANTI-SIGMA-F FACTOR RSBW"/>
    <property type="match status" value="1"/>
</dbReference>
<dbReference type="PANTHER" id="PTHR35526">
    <property type="entry name" value="ANTI-SIGMA-F FACTOR RSBW-RELATED"/>
    <property type="match status" value="1"/>
</dbReference>
<dbReference type="InterPro" id="IPR036890">
    <property type="entry name" value="HATPase_C_sf"/>
</dbReference>
<organism evidence="4 5">
    <name type="scientific">Kitasatospora purpeofusca</name>
    <dbReference type="NCBI Taxonomy" id="67352"/>
    <lineage>
        <taxon>Bacteria</taxon>
        <taxon>Bacillati</taxon>
        <taxon>Actinomycetota</taxon>
        <taxon>Actinomycetes</taxon>
        <taxon>Kitasatosporales</taxon>
        <taxon>Streptomycetaceae</taxon>
        <taxon>Kitasatospora</taxon>
    </lineage>
</organism>
<feature type="region of interest" description="Disordered" evidence="2">
    <location>
        <begin position="78"/>
        <end position="152"/>
    </location>
</feature>
<keyword evidence="1" id="KW-0723">Serine/threonine-protein kinase</keyword>
<dbReference type="EMBL" id="CP108110">
    <property type="protein sequence ID" value="WUQ85185.1"/>
    <property type="molecule type" value="Genomic_DNA"/>
</dbReference>
<dbReference type="GO" id="GO:0005524">
    <property type="term" value="F:ATP binding"/>
    <property type="evidence" value="ECO:0007669"/>
    <property type="project" value="UniProtKB-KW"/>
</dbReference>
<evidence type="ECO:0000313" key="4">
    <source>
        <dbReference type="EMBL" id="WUQ85185.1"/>
    </source>
</evidence>
<name>A0ABZ1U3P6_9ACTN</name>
<keyword evidence="4" id="KW-0067">ATP-binding</keyword>
<sequence length="217" mass="23345">MDIWWTLHLKRDPASVPLARRILLGAMATAGVDPQIAHDLGVALSEACANAVEHGACDRPDDGYQVTASISGDLLRIEVTDSGPGLPGPDRPARRPAPAAAPAAPPARPAGRAQPRRRARRGRATVPGPLLTTHRPRRDGRPYDTHVLPPAADPVPTFRPVDLDALPDLTAESGRGLFLIHALTDHVRLRNHPLRGAIVSFDKILKWQDGALLRRAS</sequence>
<dbReference type="RefSeq" id="WP_328955975.1">
    <property type="nucleotide sequence ID" value="NZ_CP108110.1"/>
</dbReference>